<dbReference type="PROSITE" id="PS50894">
    <property type="entry name" value="HPT"/>
    <property type="match status" value="2"/>
</dbReference>
<protein>
    <recommendedName>
        <fullName evidence="2">histidine kinase</fullName>
        <ecNumber evidence="2">2.7.13.3</ecNumber>
    </recommendedName>
</protein>
<dbReference type="GO" id="GO:0006935">
    <property type="term" value="P:chemotaxis"/>
    <property type="evidence" value="ECO:0007669"/>
    <property type="project" value="InterPro"/>
</dbReference>
<evidence type="ECO:0000256" key="3">
    <source>
        <dbReference type="ARBA" id="ARBA00022553"/>
    </source>
</evidence>
<feature type="domain" description="Histidine kinase" evidence="8">
    <location>
        <begin position="365"/>
        <end position="619"/>
    </location>
</feature>
<feature type="domain" description="CheW-like" evidence="9">
    <location>
        <begin position="621"/>
        <end position="755"/>
    </location>
</feature>
<feature type="modified residue" description="Phosphohistidine" evidence="6">
    <location>
        <position position="54"/>
    </location>
</feature>
<accession>D0MGB5</accession>
<evidence type="ECO:0000256" key="7">
    <source>
        <dbReference type="SAM" id="MobiDB-lite"/>
    </source>
</evidence>
<evidence type="ECO:0000259" key="10">
    <source>
        <dbReference type="PROSITE" id="PS50894"/>
    </source>
</evidence>
<dbReference type="GO" id="GO:0000155">
    <property type="term" value="F:phosphorelay sensor kinase activity"/>
    <property type="evidence" value="ECO:0007669"/>
    <property type="project" value="InterPro"/>
</dbReference>
<reference evidence="11 12" key="1">
    <citation type="journal article" date="2009" name="Stand. Genomic Sci.">
        <title>Complete genome sequence of Rhodothermus marinus type strain (R-10).</title>
        <authorList>
            <person name="Nolan M."/>
            <person name="Tindall B.J."/>
            <person name="Pomrenke H."/>
            <person name="Lapidus A."/>
            <person name="Copeland A."/>
            <person name="Glavina Del Rio T."/>
            <person name="Lucas S."/>
            <person name="Chen F."/>
            <person name="Tice H."/>
            <person name="Cheng J.F."/>
            <person name="Saunders E."/>
            <person name="Han C."/>
            <person name="Bruce D."/>
            <person name="Goodwin L."/>
            <person name="Chain P."/>
            <person name="Pitluck S."/>
            <person name="Ovchinikova G."/>
            <person name="Pati A."/>
            <person name="Ivanova N."/>
            <person name="Mavromatis K."/>
            <person name="Chen A."/>
            <person name="Palaniappan K."/>
            <person name="Land M."/>
            <person name="Hauser L."/>
            <person name="Chang Y.J."/>
            <person name="Jeffries C.D."/>
            <person name="Brettin T."/>
            <person name="Goker M."/>
            <person name="Bristow J."/>
            <person name="Eisen J.A."/>
            <person name="Markowitz V."/>
            <person name="Hugenholtz P."/>
            <person name="Kyrpides N.C."/>
            <person name="Klenk H.P."/>
            <person name="Detter J.C."/>
        </authorList>
    </citation>
    <scope>NUCLEOTIDE SEQUENCE [LARGE SCALE GENOMIC DNA]</scope>
    <source>
        <strain evidence="12">ATCC 43812 / DSM 4252 / R-10</strain>
    </source>
</reference>
<dbReference type="InterPro" id="IPR036061">
    <property type="entry name" value="CheW-like_dom_sf"/>
</dbReference>
<dbReference type="eggNOG" id="COG0643">
    <property type="taxonomic scope" value="Bacteria"/>
</dbReference>
<dbReference type="InterPro" id="IPR036890">
    <property type="entry name" value="HATPase_C_sf"/>
</dbReference>
<dbReference type="Gene3D" id="2.30.30.40">
    <property type="entry name" value="SH3 Domains"/>
    <property type="match status" value="1"/>
</dbReference>
<dbReference type="SMART" id="SM00260">
    <property type="entry name" value="CheW"/>
    <property type="match status" value="1"/>
</dbReference>
<comment type="catalytic activity">
    <reaction evidence="1">
        <text>ATP + protein L-histidine = ADP + protein N-phospho-L-histidine.</text>
        <dbReference type="EC" id="2.7.13.3"/>
    </reaction>
</comment>
<dbReference type="EMBL" id="CP001807">
    <property type="protein sequence ID" value="ACY47671.1"/>
    <property type="molecule type" value="Genomic_DNA"/>
</dbReference>
<name>D0MGB5_RHOM4</name>
<dbReference type="Pfam" id="PF01584">
    <property type="entry name" value="CheW"/>
    <property type="match status" value="1"/>
</dbReference>
<dbReference type="KEGG" id="rmr:Rmar_0773"/>
<dbReference type="SUPFAM" id="SSF47384">
    <property type="entry name" value="Homodimeric domain of signal transducing histidine kinase"/>
    <property type="match status" value="1"/>
</dbReference>
<dbReference type="AlphaFoldDB" id="D0MGB5"/>
<organism evidence="11 12">
    <name type="scientific">Rhodothermus marinus (strain ATCC 43812 / DSM 4252 / R-10)</name>
    <name type="common">Rhodothermus obamensis</name>
    <dbReference type="NCBI Taxonomy" id="518766"/>
    <lineage>
        <taxon>Bacteria</taxon>
        <taxon>Pseudomonadati</taxon>
        <taxon>Rhodothermota</taxon>
        <taxon>Rhodothermia</taxon>
        <taxon>Rhodothermales</taxon>
        <taxon>Rhodothermaceae</taxon>
        <taxon>Rhodothermus</taxon>
    </lineage>
</organism>
<dbReference type="RefSeq" id="WP_012843283.1">
    <property type="nucleotide sequence ID" value="NC_013501.1"/>
</dbReference>
<dbReference type="SUPFAM" id="SSF50341">
    <property type="entry name" value="CheW-like"/>
    <property type="match status" value="1"/>
</dbReference>
<dbReference type="eggNOG" id="COG2198">
    <property type="taxonomic scope" value="Bacteria"/>
</dbReference>
<dbReference type="Pfam" id="PF02518">
    <property type="entry name" value="HATPase_c"/>
    <property type="match status" value="1"/>
</dbReference>
<evidence type="ECO:0000256" key="6">
    <source>
        <dbReference type="PROSITE-ProRule" id="PRU00110"/>
    </source>
</evidence>
<dbReference type="InterPro" id="IPR037006">
    <property type="entry name" value="CheA-like_homodim_sf"/>
</dbReference>
<dbReference type="InterPro" id="IPR036097">
    <property type="entry name" value="HisK_dim/P_sf"/>
</dbReference>
<proteinExistence type="predicted"/>
<dbReference type="PROSITE" id="PS50851">
    <property type="entry name" value="CHEW"/>
    <property type="match status" value="1"/>
</dbReference>
<feature type="region of interest" description="Disordered" evidence="7">
    <location>
        <begin position="307"/>
        <end position="363"/>
    </location>
</feature>
<dbReference type="Pfam" id="PF01627">
    <property type="entry name" value="Hpt"/>
    <property type="match status" value="2"/>
</dbReference>
<feature type="domain" description="HPt" evidence="10">
    <location>
        <begin position="179"/>
        <end position="283"/>
    </location>
</feature>
<keyword evidence="12" id="KW-1185">Reference proteome</keyword>
<dbReference type="SUPFAM" id="SSF47226">
    <property type="entry name" value="Histidine-containing phosphotransfer domain, HPT domain"/>
    <property type="match status" value="2"/>
</dbReference>
<dbReference type="InterPro" id="IPR004105">
    <property type="entry name" value="CheA-like_dim"/>
</dbReference>
<keyword evidence="3 6" id="KW-0597">Phosphoprotein</keyword>
<dbReference type="CDD" id="cd00088">
    <property type="entry name" value="HPT"/>
    <property type="match status" value="2"/>
</dbReference>
<feature type="compositionally biased region" description="Low complexity" evidence="7">
    <location>
        <begin position="315"/>
        <end position="351"/>
    </location>
</feature>
<dbReference type="InterPro" id="IPR003594">
    <property type="entry name" value="HATPase_dom"/>
</dbReference>
<dbReference type="Gene3D" id="3.30.565.10">
    <property type="entry name" value="Histidine kinase-like ATPase, C-terminal domain"/>
    <property type="match status" value="1"/>
</dbReference>
<evidence type="ECO:0000313" key="11">
    <source>
        <dbReference type="EMBL" id="ACY47671.1"/>
    </source>
</evidence>
<dbReference type="PRINTS" id="PR00344">
    <property type="entry name" value="BCTRLSENSOR"/>
</dbReference>
<dbReference type="InterPro" id="IPR051315">
    <property type="entry name" value="Bact_Chemotaxis_CheA"/>
</dbReference>
<dbReference type="InterPro" id="IPR002545">
    <property type="entry name" value="CheW-lke_dom"/>
</dbReference>
<dbReference type="InterPro" id="IPR036641">
    <property type="entry name" value="HPT_dom_sf"/>
</dbReference>
<dbReference type="SMART" id="SM00387">
    <property type="entry name" value="HATPase_c"/>
    <property type="match status" value="1"/>
</dbReference>
<dbReference type="Proteomes" id="UP000002221">
    <property type="component" value="Chromosome"/>
</dbReference>
<dbReference type="Gene3D" id="1.20.120.160">
    <property type="entry name" value="HPT domain"/>
    <property type="match status" value="2"/>
</dbReference>
<feature type="region of interest" description="Disordered" evidence="7">
    <location>
        <begin position="136"/>
        <end position="167"/>
    </location>
</feature>
<dbReference type="SMART" id="SM01231">
    <property type="entry name" value="H-kinase_dim"/>
    <property type="match status" value="1"/>
</dbReference>
<feature type="domain" description="HPt" evidence="10">
    <location>
        <begin position="7"/>
        <end position="111"/>
    </location>
</feature>
<evidence type="ECO:0000313" key="12">
    <source>
        <dbReference type="Proteomes" id="UP000002221"/>
    </source>
</evidence>
<dbReference type="Gene3D" id="1.10.287.560">
    <property type="entry name" value="Histidine kinase CheA-like, homodimeric domain"/>
    <property type="match status" value="1"/>
</dbReference>
<dbReference type="SUPFAM" id="SSF55874">
    <property type="entry name" value="ATPase domain of HSP90 chaperone/DNA topoisomerase II/histidine kinase"/>
    <property type="match status" value="1"/>
</dbReference>
<dbReference type="EC" id="2.7.13.3" evidence="2"/>
<dbReference type="GO" id="GO:0005737">
    <property type="term" value="C:cytoplasm"/>
    <property type="evidence" value="ECO:0007669"/>
    <property type="project" value="InterPro"/>
</dbReference>
<dbReference type="InterPro" id="IPR004358">
    <property type="entry name" value="Sig_transdc_His_kin-like_C"/>
</dbReference>
<feature type="modified residue" description="Phosphohistidine" evidence="6">
    <location>
        <position position="226"/>
    </location>
</feature>
<evidence type="ECO:0000259" key="8">
    <source>
        <dbReference type="PROSITE" id="PS50109"/>
    </source>
</evidence>
<dbReference type="CDD" id="cd00731">
    <property type="entry name" value="CheA_reg"/>
    <property type="match status" value="1"/>
</dbReference>
<sequence>MSEHPIFSEEMREIVESFIVETREIFEDLEHDLLQLEKTPDDRQLVDKIFRAVHTVKGTSGFLSLEQLSLLAHHFEDVLNRLRKGTLAFEPAMMDVLFEAFDLMKQLLHQVEERNLQPIPLEDILRKLKALADEEAAAGSADKTTPTAPQEPSAPTPAQSASADPQEAAALEALAETLFSEEMREIVESFIVETREIFEDLEHDLLQLEKTPDDRQLVDKIFRAVHTVKGTSGFLSLEQLSLLAHHFEDVLNRLRKGTLAFEPAMMDVLFEAFDLMKQLLHQVETRKLQPLPIGAVIERLQAIAEGKPAPARSGSTPAAATPEARTTPPATAPSSETADASRSTPAASTPSGNGQAARRDQSTETIRVEVRRLDNLMDLVGELVLGRNRLLQLLSELSTDGDNAELLRELADTTTQIDFITTELQSAVMHTRMVQIGRVFNKFPRLVRDLAREFNKQIELIIEGEETELDKSLIEEISDPLVHLIRNAADHGIEDPETRRARGKSPTGRIRLAASQEGNHIVIEIEDDGAGIDPEKIKAKALEKGLITEKEATEMSDREALELIFRAGFSTAQRVSKVSGRGVGMDVVKTNITKLNGTISVHSVPGQGTRFTLKLPLTLAIIQSLLVRVGEEAFAIPLHSVIEVVGLESDTVYTIKGREVIRLRDTVIPLLRVGEMLQVPGWTYHPERAYAVIVGIAHHRLGLIVDDLIGQKEIVIKPLGNYLKKVPGVAGSTILGDGRVIMILDVGELVRMETQRLRGSEAFQAALVTA</sequence>
<dbReference type="HOGENOM" id="CLU_000650_3_6_10"/>
<evidence type="ECO:0000259" key="9">
    <source>
        <dbReference type="PROSITE" id="PS50851"/>
    </source>
</evidence>
<dbReference type="FunFam" id="3.30.565.10:FF:000016">
    <property type="entry name" value="Chemotaxis protein CheA, putative"/>
    <property type="match status" value="1"/>
</dbReference>
<evidence type="ECO:0000256" key="2">
    <source>
        <dbReference type="ARBA" id="ARBA00012438"/>
    </source>
</evidence>
<keyword evidence="4" id="KW-0808">Transferase</keyword>
<dbReference type="PANTHER" id="PTHR43395">
    <property type="entry name" value="SENSOR HISTIDINE KINASE CHEA"/>
    <property type="match status" value="1"/>
</dbReference>
<dbReference type="InterPro" id="IPR005467">
    <property type="entry name" value="His_kinase_dom"/>
</dbReference>
<dbReference type="STRING" id="518766.Rmar_0773"/>
<dbReference type="FunFam" id="2.30.30.40:FF:000048">
    <property type="entry name" value="Chemotaxis protein CheA, putative"/>
    <property type="match status" value="1"/>
</dbReference>
<dbReference type="PANTHER" id="PTHR43395:SF1">
    <property type="entry name" value="CHEMOTAXIS PROTEIN CHEA"/>
    <property type="match status" value="1"/>
</dbReference>
<dbReference type="CDD" id="cd16916">
    <property type="entry name" value="HATPase_CheA-like"/>
    <property type="match status" value="1"/>
</dbReference>
<dbReference type="OrthoDB" id="9803176at2"/>
<gene>
    <name evidence="11" type="ordered locus">Rmar_0773</name>
</gene>
<dbReference type="Pfam" id="PF02895">
    <property type="entry name" value="H-kinase_dim"/>
    <property type="match status" value="1"/>
</dbReference>
<feature type="compositionally biased region" description="Low complexity" evidence="7">
    <location>
        <begin position="137"/>
        <end position="167"/>
    </location>
</feature>
<dbReference type="InterPro" id="IPR008207">
    <property type="entry name" value="Sig_transdc_His_kin_Hpt_dom"/>
</dbReference>
<dbReference type="PROSITE" id="PS50109">
    <property type="entry name" value="HIS_KIN"/>
    <property type="match status" value="1"/>
</dbReference>
<evidence type="ECO:0000256" key="4">
    <source>
        <dbReference type="ARBA" id="ARBA00022679"/>
    </source>
</evidence>
<dbReference type="SMART" id="SM00073">
    <property type="entry name" value="HPT"/>
    <property type="match status" value="2"/>
</dbReference>
<keyword evidence="5 11" id="KW-0418">Kinase</keyword>
<evidence type="ECO:0000256" key="5">
    <source>
        <dbReference type="ARBA" id="ARBA00022777"/>
    </source>
</evidence>
<evidence type="ECO:0000256" key="1">
    <source>
        <dbReference type="ARBA" id="ARBA00000085"/>
    </source>
</evidence>